<evidence type="ECO:0000313" key="8">
    <source>
        <dbReference type="EMBL" id="ORB38784.1"/>
    </source>
</evidence>
<dbReference type="STRING" id="590652.BST39_16820"/>
<dbReference type="AlphaFoldDB" id="A0A1X0I8B6"/>
<dbReference type="GO" id="GO:0004106">
    <property type="term" value="F:chorismate mutase activity"/>
    <property type="evidence" value="ECO:0007669"/>
    <property type="project" value="UniProtKB-EC"/>
</dbReference>
<evidence type="ECO:0000256" key="4">
    <source>
        <dbReference type="ARBA" id="ARBA00023235"/>
    </source>
</evidence>
<evidence type="ECO:0000256" key="2">
    <source>
        <dbReference type="ARBA" id="ARBA00012404"/>
    </source>
</evidence>
<dbReference type="InterPro" id="IPR051331">
    <property type="entry name" value="Chorismate_mutase-related"/>
</dbReference>
<organism evidence="8 9">
    <name type="scientific">Mycobacterium paraseoulense</name>
    <dbReference type="NCBI Taxonomy" id="590652"/>
    <lineage>
        <taxon>Bacteria</taxon>
        <taxon>Bacillati</taxon>
        <taxon>Actinomycetota</taxon>
        <taxon>Actinomycetes</taxon>
        <taxon>Mycobacteriales</taxon>
        <taxon>Mycobacteriaceae</taxon>
        <taxon>Mycobacterium</taxon>
    </lineage>
</organism>
<evidence type="ECO:0000256" key="6">
    <source>
        <dbReference type="SAM" id="SignalP"/>
    </source>
</evidence>
<dbReference type="InterPro" id="IPR036263">
    <property type="entry name" value="Chorismate_II_sf"/>
</dbReference>
<dbReference type="UniPathway" id="UPA00120">
    <property type="reaction ID" value="UER00203"/>
</dbReference>
<dbReference type="NCBIfam" id="TIGR01806">
    <property type="entry name" value="CM_mono2"/>
    <property type="match status" value="1"/>
</dbReference>
<keyword evidence="3 6" id="KW-0732">Signal</keyword>
<keyword evidence="4 5" id="KW-0413">Isomerase</keyword>
<dbReference type="Proteomes" id="UP000192513">
    <property type="component" value="Unassembled WGS sequence"/>
</dbReference>
<dbReference type="EC" id="5.4.99.5" evidence="2 5"/>
<evidence type="ECO:0000256" key="5">
    <source>
        <dbReference type="PIRNR" id="PIRNR026640"/>
    </source>
</evidence>
<feature type="domain" description="Chorismate mutase" evidence="7">
    <location>
        <begin position="19"/>
        <end position="112"/>
    </location>
</feature>
<accession>A0A1X0I8B6</accession>
<dbReference type="GO" id="GO:0009697">
    <property type="term" value="P:salicylic acid biosynthetic process"/>
    <property type="evidence" value="ECO:0007669"/>
    <property type="project" value="TreeGrafter"/>
</dbReference>
<name>A0A1X0I8B6_9MYCO</name>
<proteinExistence type="predicted"/>
<dbReference type="SMART" id="SM00830">
    <property type="entry name" value="CM_2"/>
    <property type="match status" value="1"/>
</dbReference>
<dbReference type="PIRSF" id="PIRSF026640">
    <property type="entry name" value="Peripl_chor_mut"/>
    <property type="match status" value="1"/>
</dbReference>
<keyword evidence="9" id="KW-1185">Reference proteome</keyword>
<reference evidence="8 9" key="1">
    <citation type="submission" date="2017-02" db="EMBL/GenBank/DDBJ databases">
        <title>The new phylogeny of genus Mycobacterium.</title>
        <authorList>
            <person name="Tortoli E."/>
            <person name="Trovato A."/>
            <person name="Cirillo D.M."/>
        </authorList>
    </citation>
    <scope>NUCLEOTIDE SEQUENCE [LARGE SCALE GENOMIC DNA]</scope>
    <source>
        <strain evidence="8 9">DSM 45000</strain>
    </source>
</reference>
<sequence length="194" mass="20762">MVMANRRTTLVARCCGGVVVGLAILAAPPARADGTSSLTKLVDAAAQRLQIAEPVAAFKWTTHGVVEDQGRVQQELAKMAAQASAQHIDPDYVTSVFGDQISATEGIEYSRFAQWKLDPGSAPTESADLSASRSAIDDLNQVMLSQVVAHWDLLHSPACAAQLDVARRDVVRGRGLDGLYQRALALATRSYCQQ</sequence>
<dbReference type="EMBL" id="MVIE01000021">
    <property type="protein sequence ID" value="ORB38784.1"/>
    <property type="molecule type" value="Genomic_DNA"/>
</dbReference>
<dbReference type="PROSITE" id="PS51168">
    <property type="entry name" value="CHORISMATE_MUT_2"/>
    <property type="match status" value="1"/>
</dbReference>
<dbReference type="Gene3D" id="1.20.59.10">
    <property type="entry name" value="Chorismate mutase"/>
    <property type="match status" value="1"/>
</dbReference>
<evidence type="ECO:0000256" key="3">
    <source>
        <dbReference type="ARBA" id="ARBA00022729"/>
    </source>
</evidence>
<dbReference type="Pfam" id="PF01817">
    <property type="entry name" value="CM_2"/>
    <property type="match status" value="1"/>
</dbReference>
<dbReference type="SUPFAM" id="SSF48600">
    <property type="entry name" value="Chorismate mutase II"/>
    <property type="match status" value="1"/>
</dbReference>
<dbReference type="InterPro" id="IPR008240">
    <property type="entry name" value="Chorismate_mutase_periplasmic"/>
</dbReference>
<evidence type="ECO:0000313" key="9">
    <source>
        <dbReference type="Proteomes" id="UP000192513"/>
    </source>
</evidence>
<comment type="caution">
    <text evidence="8">The sequence shown here is derived from an EMBL/GenBank/DDBJ whole genome shotgun (WGS) entry which is preliminary data.</text>
</comment>
<evidence type="ECO:0000259" key="7">
    <source>
        <dbReference type="PROSITE" id="PS51168"/>
    </source>
</evidence>
<dbReference type="InterPro" id="IPR002701">
    <property type="entry name" value="CM_II_prokaryot"/>
</dbReference>
<dbReference type="PANTHER" id="PTHR38041">
    <property type="entry name" value="CHORISMATE MUTASE"/>
    <property type="match status" value="1"/>
</dbReference>
<comment type="catalytic activity">
    <reaction evidence="5">
        <text>chorismate = prephenate</text>
        <dbReference type="Rhea" id="RHEA:13897"/>
        <dbReference type="ChEBI" id="CHEBI:29748"/>
        <dbReference type="ChEBI" id="CHEBI:29934"/>
        <dbReference type="EC" id="5.4.99.5"/>
    </reaction>
</comment>
<feature type="chain" id="PRO_5013185129" description="Chorismate mutase" evidence="6">
    <location>
        <begin position="33"/>
        <end position="194"/>
    </location>
</feature>
<feature type="signal peptide" evidence="6">
    <location>
        <begin position="1"/>
        <end position="32"/>
    </location>
</feature>
<comment type="pathway">
    <text evidence="1 5">Metabolic intermediate biosynthesis; prephenate biosynthesis; prephenate from chorismate: step 1/1.</text>
</comment>
<evidence type="ECO:0000256" key="1">
    <source>
        <dbReference type="ARBA" id="ARBA00004817"/>
    </source>
</evidence>
<dbReference type="GO" id="GO:0046417">
    <property type="term" value="P:chorismate metabolic process"/>
    <property type="evidence" value="ECO:0007669"/>
    <property type="project" value="InterPro"/>
</dbReference>
<dbReference type="InterPro" id="IPR036979">
    <property type="entry name" value="CM_dom_sf"/>
</dbReference>
<gene>
    <name evidence="8" type="ORF">BST39_16820</name>
</gene>
<protein>
    <recommendedName>
        <fullName evidence="2 5">Chorismate mutase</fullName>
        <ecNumber evidence="2 5">5.4.99.5</ecNumber>
    </recommendedName>
</protein>
<comment type="function">
    <text evidence="5">Catalyzes the Claisen rearrangement of chorismate to prephenate.</text>
</comment>
<dbReference type="NCBIfam" id="NF006741">
    <property type="entry name" value="PRK09269.1"/>
    <property type="match status" value="1"/>
</dbReference>
<dbReference type="PANTHER" id="PTHR38041:SF2">
    <property type="entry name" value="SECRETED CHORISMATE MUTASE"/>
    <property type="match status" value="1"/>
</dbReference>